<keyword evidence="4" id="KW-0813">Transport</keyword>
<feature type="compositionally biased region" description="Basic and acidic residues" evidence="12">
    <location>
        <begin position="283"/>
        <end position="300"/>
    </location>
</feature>
<dbReference type="GO" id="GO:0015031">
    <property type="term" value="P:protein transport"/>
    <property type="evidence" value="ECO:0007669"/>
    <property type="project" value="UniProtKB-KW"/>
</dbReference>
<dbReference type="EMBL" id="CP051143">
    <property type="protein sequence ID" value="QIX02473.1"/>
    <property type="molecule type" value="Genomic_DNA"/>
</dbReference>
<evidence type="ECO:0000313" key="13">
    <source>
        <dbReference type="EMBL" id="QIX02473.1"/>
    </source>
</evidence>
<keyword evidence="5" id="KW-0812">Transmembrane</keyword>
<evidence type="ECO:0000256" key="11">
    <source>
        <dbReference type="ARBA" id="ARBA00023136"/>
    </source>
</evidence>
<dbReference type="PANTHER" id="PTHR12358">
    <property type="entry name" value="SPHINGOSINE KINASE"/>
    <property type="match status" value="1"/>
</dbReference>
<evidence type="ECO:0000256" key="9">
    <source>
        <dbReference type="ARBA" id="ARBA00023010"/>
    </source>
</evidence>
<evidence type="ECO:0000256" key="2">
    <source>
        <dbReference type="ARBA" id="ARBA00006355"/>
    </source>
</evidence>
<keyword evidence="9" id="KW-0811">Translocation</keyword>
<dbReference type="AlphaFoldDB" id="A0A6H0Y644"/>
<evidence type="ECO:0000256" key="10">
    <source>
        <dbReference type="ARBA" id="ARBA00023128"/>
    </source>
</evidence>
<dbReference type="GO" id="GO:0005743">
    <property type="term" value="C:mitochondrial inner membrane"/>
    <property type="evidence" value="ECO:0007669"/>
    <property type="project" value="UniProtKB-SubCell"/>
</dbReference>
<evidence type="ECO:0000256" key="4">
    <source>
        <dbReference type="ARBA" id="ARBA00022448"/>
    </source>
</evidence>
<evidence type="ECO:0000256" key="1">
    <source>
        <dbReference type="ARBA" id="ARBA00004434"/>
    </source>
</evidence>
<feature type="region of interest" description="Disordered" evidence="12">
    <location>
        <begin position="265"/>
        <end position="310"/>
    </location>
</feature>
<evidence type="ECO:0000256" key="5">
    <source>
        <dbReference type="ARBA" id="ARBA00022692"/>
    </source>
</evidence>
<dbReference type="OrthoDB" id="5598305at2759"/>
<keyword evidence="10" id="KW-0496">Mitochondrion</keyword>
<dbReference type="InterPro" id="IPR021056">
    <property type="entry name" value="Mt_import_IM_translocase_Tim54"/>
</dbReference>
<gene>
    <name evidence="13" type="ORF">AMS68_007990</name>
</gene>
<protein>
    <recommendedName>
        <fullName evidence="3">Mitochondrial import inner membrane translocase subunit TIM54</fullName>
    </recommendedName>
</protein>
<organism evidence="13 14">
    <name type="scientific">Peltaster fructicola</name>
    <dbReference type="NCBI Taxonomy" id="286661"/>
    <lineage>
        <taxon>Eukaryota</taxon>
        <taxon>Fungi</taxon>
        <taxon>Dikarya</taxon>
        <taxon>Ascomycota</taxon>
        <taxon>Pezizomycotina</taxon>
        <taxon>Dothideomycetes</taxon>
        <taxon>Dothideomycetes incertae sedis</taxon>
        <taxon>Peltaster</taxon>
    </lineage>
</organism>
<reference evidence="13 14" key="1">
    <citation type="journal article" date="2016" name="Sci. Rep.">
        <title>Peltaster fructicola genome reveals evolution from an invasive phytopathogen to an ectophytic parasite.</title>
        <authorList>
            <person name="Xu C."/>
            <person name="Chen H."/>
            <person name="Gleason M.L."/>
            <person name="Xu J.R."/>
            <person name="Liu H."/>
            <person name="Zhang R."/>
            <person name="Sun G."/>
        </authorList>
    </citation>
    <scope>NUCLEOTIDE SEQUENCE [LARGE SCALE GENOMIC DNA]</scope>
    <source>
        <strain evidence="13 14">LNHT1506</strain>
    </source>
</reference>
<evidence type="ECO:0000256" key="8">
    <source>
        <dbReference type="ARBA" id="ARBA00022989"/>
    </source>
</evidence>
<keyword evidence="8" id="KW-1133">Transmembrane helix</keyword>
<evidence type="ECO:0000256" key="12">
    <source>
        <dbReference type="SAM" id="MobiDB-lite"/>
    </source>
</evidence>
<evidence type="ECO:0000256" key="3">
    <source>
        <dbReference type="ARBA" id="ARBA00020796"/>
    </source>
</evidence>
<keyword evidence="6" id="KW-0999">Mitochondrion inner membrane</keyword>
<name>A0A6H0Y644_9PEZI</name>
<dbReference type="PANTHER" id="PTHR12358:SF101">
    <property type="entry name" value="MITOCHONDRIAL IMPORT INNER MEMBRANE TRANSLOCASE SUBUNIT TIM54"/>
    <property type="match status" value="1"/>
</dbReference>
<dbReference type="InterPro" id="IPR050187">
    <property type="entry name" value="Lipid_Phosphate_FormReg"/>
</dbReference>
<dbReference type="Proteomes" id="UP000503462">
    <property type="component" value="Chromosome 5"/>
</dbReference>
<keyword evidence="11" id="KW-0472">Membrane</keyword>
<feature type="compositionally biased region" description="Basic and acidic residues" evidence="12">
    <location>
        <begin position="440"/>
        <end position="449"/>
    </location>
</feature>
<dbReference type="Pfam" id="PF11711">
    <property type="entry name" value="Tim54"/>
    <property type="match status" value="1"/>
</dbReference>
<evidence type="ECO:0000313" key="14">
    <source>
        <dbReference type="Proteomes" id="UP000503462"/>
    </source>
</evidence>
<comment type="similarity">
    <text evidence="2">Belongs to the TIM54 family.</text>
</comment>
<keyword evidence="14" id="KW-1185">Reference proteome</keyword>
<evidence type="ECO:0000256" key="6">
    <source>
        <dbReference type="ARBA" id="ARBA00022792"/>
    </source>
</evidence>
<accession>A0A6H0Y644</accession>
<evidence type="ECO:0000256" key="7">
    <source>
        <dbReference type="ARBA" id="ARBA00022927"/>
    </source>
</evidence>
<feature type="region of interest" description="Disordered" evidence="12">
    <location>
        <begin position="440"/>
        <end position="461"/>
    </location>
</feature>
<proteinExistence type="inferred from homology"/>
<keyword evidence="7" id="KW-0653">Protein transport</keyword>
<sequence>MSEPGKGVAGDAAGTVAKDAAKGAAATAADAAKKALPDQNPALKMMGLPRFRLPSRNWMIFLGITGSFAAAITYDRWQTRKTKEKWCNLVSHLADEPLDIKQLPRTLTVYLSAPPGDGLRSAREHFHNYVKPILVAAAVNWDVVEGRKEGDVRYKTAERIRRQRRLGGEGTPVDAEDYSVEQMRKNSGVIPFEGAAGDLVIGRHTWKEYIRGMHEGWLGPVDTPTHVDEAMGVLPKPLTGDVVPAAAAATSDVTPIVTELQDITAQAESSADGSAGIPTDTTTEEKSEEKAKEEEEEKPKPRQPPAFITPDAYPTAIASRLLPDTLEPSAPVSCPHILGFRNTPIRFYRYLTRRRLADDIGRQVAGAVLGLNRGFDTVTLADNDSPSGTASTQPEQAESLLHEERDWWKTVRQPRKEFEESVLIEPMVFDDRITSRMRKFELGPADEQRANALAGSKPDGT</sequence>
<comment type="subcellular location">
    <subcellularLocation>
        <location evidence="1">Mitochondrion inner membrane</location>
        <topology evidence="1">Single-pass membrane protein</topology>
    </subcellularLocation>
</comment>